<feature type="compositionally biased region" description="Low complexity" evidence="1">
    <location>
        <begin position="262"/>
        <end position="273"/>
    </location>
</feature>
<protein>
    <recommendedName>
        <fullName evidence="4">Mitotic checkpoint regulator, MAD2B-interacting-domain-containing protein</fullName>
    </recommendedName>
</protein>
<organism evidence="2 3">
    <name type="scientific">Rasamsonia emersonii (strain ATCC 16479 / CBS 393.64 / IMI 116815)</name>
    <dbReference type="NCBI Taxonomy" id="1408163"/>
    <lineage>
        <taxon>Eukaryota</taxon>
        <taxon>Fungi</taxon>
        <taxon>Dikarya</taxon>
        <taxon>Ascomycota</taxon>
        <taxon>Pezizomycotina</taxon>
        <taxon>Eurotiomycetes</taxon>
        <taxon>Eurotiomycetidae</taxon>
        <taxon>Eurotiales</taxon>
        <taxon>Trichocomaceae</taxon>
        <taxon>Rasamsonia</taxon>
    </lineage>
</organism>
<gene>
    <name evidence="2" type="ORF">T310_9549</name>
</gene>
<evidence type="ECO:0008006" key="4">
    <source>
        <dbReference type="Google" id="ProtNLM"/>
    </source>
</evidence>
<reference evidence="2 3" key="1">
    <citation type="submission" date="2015-04" db="EMBL/GenBank/DDBJ databases">
        <authorList>
            <person name="Heijne W.H."/>
            <person name="Fedorova N.D."/>
            <person name="Nierman W.C."/>
            <person name="Vollebregt A.W."/>
            <person name="Zhao Z."/>
            <person name="Wu L."/>
            <person name="Kumar M."/>
            <person name="Stam H."/>
            <person name="van den Berg M.A."/>
            <person name="Pel H.J."/>
        </authorList>
    </citation>
    <scope>NUCLEOTIDE SEQUENCE [LARGE SCALE GENOMIC DNA]</scope>
    <source>
        <strain evidence="2 3">CBS 393.64</strain>
    </source>
</reference>
<keyword evidence="3" id="KW-1185">Reference proteome</keyword>
<dbReference type="GO" id="GO:0005634">
    <property type="term" value="C:nucleus"/>
    <property type="evidence" value="ECO:0007669"/>
    <property type="project" value="TreeGrafter"/>
</dbReference>
<dbReference type="AlphaFoldDB" id="A0A0F4YF29"/>
<name>A0A0F4YF29_RASE3</name>
<feature type="compositionally biased region" description="Low complexity" evidence="1">
    <location>
        <begin position="327"/>
        <end position="338"/>
    </location>
</feature>
<dbReference type="InterPro" id="IPR018800">
    <property type="entry name" value="PRCC"/>
</dbReference>
<dbReference type="PANTHER" id="PTHR13621">
    <property type="entry name" value="PROLINE-RICH PROTEIN PRCC"/>
    <property type="match status" value="1"/>
</dbReference>
<accession>A0A0F4YF29</accession>
<dbReference type="Pfam" id="PF10253">
    <property type="entry name" value="PRCC"/>
    <property type="match status" value="1"/>
</dbReference>
<proteinExistence type="predicted"/>
<dbReference type="RefSeq" id="XP_013323444.1">
    <property type="nucleotide sequence ID" value="XM_013467990.1"/>
</dbReference>
<feature type="compositionally biased region" description="Low complexity" evidence="1">
    <location>
        <begin position="233"/>
        <end position="251"/>
    </location>
</feature>
<evidence type="ECO:0000313" key="3">
    <source>
        <dbReference type="Proteomes" id="UP000053958"/>
    </source>
</evidence>
<dbReference type="OrthoDB" id="2555634at2759"/>
<dbReference type="Proteomes" id="UP000053958">
    <property type="component" value="Unassembled WGS sequence"/>
</dbReference>
<feature type="compositionally biased region" description="Polar residues" evidence="1">
    <location>
        <begin position="339"/>
        <end position="355"/>
    </location>
</feature>
<dbReference type="EMBL" id="LASV01000733">
    <property type="protein sequence ID" value="KKA16832.1"/>
    <property type="molecule type" value="Genomic_DNA"/>
</dbReference>
<dbReference type="PANTHER" id="PTHR13621:SF2">
    <property type="entry name" value="PROLINE-RICH PROTEIN PRCC"/>
    <property type="match status" value="1"/>
</dbReference>
<feature type="compositionally biased region" description="Polar residues" evidence="1">
    <location>
        <begin position="308"/>
        <end position="326"/>
    </location>
</feature>
<feature type="compositionally biased region" description="Basic and acidic residues" evidence="1">
    <location>
        <begin position="174"/>
        <end position="193"/>
    </location>
</feature>
<comment type="caution">
    <text evidence="2">The sequence shown here is derived from an EMBL/GenBank/DDBJ whole genome shotgun (WGS) entry which is preliminary data.</text>
</comment>
<feature type="compositionally biased region" description="Polar residues" evidence="1">
    <location>
        <begin position="274"/>
        <end position="299"/>
    </location>
</feature>
<feature type="region of interest" description="Disordered" evidence="1">
    <location>
        <begin position="1"/>
        <end position="366"/>
    </location>
</feature>
<feature type="region of interest" description="Disordered" evidence="1">
    <location>
        <begin position="394"/>
        <end position="442"/>
    </location>
</feature>
<feature type="compositionally biased region" description="Basic and acidic residues" evidence="1">
    <location>
        <begin position="140"/>
        <end position="151"/>
    </location>
</feature>
<dbReference type="STRING" id="1408163.A0A0F4YF29"/>
<evidence type="ECO:0000256" key="1">
    <source>
        <dbReference type="SAM" id="MobiDB-lite"/>
    </source>
</evidence>
<evidence type="ECO:0000313" key="2">
    <source>
        <dbReference type="EMBL" id="KKA16832.1"/>
    </source>
</evidence>
<dbReference type="GeneID" id="25321481"/>
<sequence length="442" mass="46552">MALVSYSDSEGSDSENQTQNSQPVAAKKEPSTVSADTFKPSKPAQGFSSLVDRGNPRKIRVALPEIKPEDGINEDEEGGPARKKPRTNGGGVFSGFNSLLPPPKRTAQNAAAAANKDQNGPDATPKVFSLKTGATPGFDRQADAEMRHDQALNESTGPVAGGNEDDSTIPKPGSLREDGGNDAGLLKDEDYKKKGNAMMFKPLSVARNPKKKSPSTIAASRAADGVAQKKESAAAAASTGPTPSSSSNAAPAAPPKPKVSLFSFSSEETSTTTPDNAQAPVQSSSGEYESLLYNPSDTDTAPGPQPDPSSLDSSYEQQQHQQTVAESSSASAAPQSQPTLDTIANDLNLSSSQKRQLLGRNPNAAKSRVLTFEGDAEYAANQEMHTREEIAAQQHNPVRPIAPGKHTLRQLVQAASSQREALEESFAAGRRNKKEAGSKYGW</sequence>
<feature type="compositionally biased region" description="Polar residues" evidence="1">
    <location>
        <begin position="1"/>
        <end position="23"/>
    </location>
</feature>